<proteinExistence type="inferred from homology"/>
<evidence type="ECO:0000256" key="2">
    <source>
        <dbReference type="ARBA" id="ARBA00023015"/>
    </source>
</evidence>
<dbReference type="Pfam" id="PF03466">
    <property type="entry name" value="LysR_substrate"/>
    <property type="match status" value="1"/>
</dbReference>
<dbReference type="PROSITE" id="PS50931">
    <property type="entry name" value="HTH_LYSR"/>
    <property type="match status" value="1"/>
</dbReference>
<dbReference type="InterPro" id="IPR058163">
    <property type="entry name" value="LysR-type_TF_proteobact-type"/>
</dbReference>
<dbReference type="GO" id="GO:0043565">
    <property type="term" value="F:sequence-specific DNA binding"/>
    <property type="evidence" value="ECO:0007669"/>
    <property type="project" value="TreeGrafter"/>
</dbReference>
<dbReference type="SUPFAM" id="SSF46785">
    <property type="entry name" value="Winged helix' DNA-binding domain"/>
    <property type="match status" value="1"/>
</dbReference>
<reference evidence="6 7" key="1">
    <citation type="submission" date="2016-06" db="EMBL/GenBank/DDBJ databases">
        <authorList>
            <person name="Kjaerup R.B."/>
            <person name="Dalgaard T.S."/>
            <person name="Juul-Madsen H.R."/>
        </authorList>
    </citation>
    <scope>NUCLEOTIDE SEQUENCE [LARGE SCALE GENOMIC DNA]</scope>
    <source>
        <strain evidence="6 7">CECT 8886</strain>
    </source>
</reference>
<dbReference type="Gene3D" id="1.10.10.10">
    <property type="entry name" value="Winged helix-like DNA-binding domain superfamily/Winged helix DNA-binding domain"/>
    <property type="match status" value="1"/>
</dbReference>
<dbReference type="InterPro" id="IPR036388">
    <property type="entry name" value="WH-like_DNA-bd_sf"/>
</dbReference>
<comment type="similarity">
    <text evidence="1">Belongs to the LysR transcriptional regulatory family.</text>
</comment>
<keyword evidence="4" id="KW-0804">Transcription</keyword>
<evidence type="ECO:0000313" key="6">
    <source>
        <dbReference type="EMBL" id="SBS26820.1"/>
    </source>
</evidence>
<dbReference type="FunFam" id="1.10.10.10:FF:000001">
    <property type="entry name" value="LysR family transcriptional regulator"/>
    <property type="match status" value="1"/>
</dbReference>
<dbReference type="InterPro" id="IPR000847">
    <property type="entry name" value="LysR_HTH_N"/>
</dbReference>
<keyword evidence="3" id="KW-0238">DNA-binding</keyword>
<evidence type="ECO:0000256" key="4">
    <source>
        <dbReference type="ARBA" id="ARBA00023163"/>
    </source>
</evidence>
<dbReference type="PRINTS" id="PR00039">
    <property type="entry name" value="HTHLYSR"/>
</dbReference>
<dbReference type="Pfam" id="PF00126">
    <property type="entry name" value="HTH_1"/>
    <property type="match status" value="1"/>
</dbReference>
<dbReference type="GO" id="GO:0003700">
    <property type="term" value="F:DNA-binding transcription factor activity"/>
    <property type="evidence" value="ECO:0007669"/>
    <property type="project" value="InterPro"/>
</dbReference>
<dbReference type="PANTHER" id="PTHR30537:SF26">
    <property type="entry name" value="GLYCINE CLEAVAGE SYSTEM TRANSCRIPTIONAL ACTIVATOR"/>
    <property type="match status" value="1"/>
</dbReference>
<feature type="domain" description="HTH lysR-type" evidence="5">
    <location>
        <begin position="39"/>
        <end position="96"/>
    </location>
</feature>
<keyword evidence="7" id="KW-1185">Reference proteome</keyword>
<sequence length="334" mass="37920">MRNNSAFVSFNVWETVSNTLQLTSLILISNGYHMRRYIPSSTALKCFEASVRHLSFTRAAQELHLTQSAVSRQIRNLEEFLSRDLFIRLNKRLVLTSTGAAYYKEVVPLLDGMEIASLKMLHREDEKTTLTISALPTFSSYWLMPRLALFQQAHPEFQIKLRSLDDAAKIDADSIDIILHYGGDHWPRAVSHRLISEKVIAVCSPRLLRQFDDTKALADWQCHDVIQFPLLHLSSRMNAWPDWLVAKGLESGSFAGTSFAHFHMLLEAAKNNMGIAIMPTILTEQALETKELVAPFGEEVRTPNEYLLSYPADKADLEQVVAFRDWLLANIGSE</sequence>
<evidence type="ECO:0000256" key="3">
    <source>
        <dbReference type="ARBA" id="ARBA00023125"/>
    </source>
</evidence>
<evidence type="ECO:0000259" key="5">
    <source>
        <dbReference type="PROSITE" id="PS50931"/>
    </source>
</evidence>
<dbReference type="Gene3D" id="3.40.190.10">
    <property type="entry name" value="Periplasmic binding protein-like II"/>
    <property type="match status" value="2"/>
</dbReference>
<dbReference type="PANTHER" id="PTHR30537">
    <property type="entry name" value="HTH-TYPE TRANSCRIPTIONAL REGULATOR"/>
    <property type="match status" value="1"/>
</dbReference>
<accession>A0A1A8T3Q6</accession>
<evidence type="ECO:0000313" key="7">
    <source>
        <dbReference type="Proteomes" id="UP000092544"/>
    </source>
</evidence>
<dbReference type="STRING" id="1792290.MSP8886_00714"/>
<dbReference type="SUPFAM" id="SSF53850">
    <property type="entry name" value="Periplasmic binding protein-like II"/>
    <property type="match status" value="1"/>
</dbReference>
<dbReference type="Proteomes" id="UP000092544">
    <property type="component" value="Unassembled WGS sequence"/>
</dbReference>
<dbReference type="AlphaFoldDB" id="A0A1A8T3Q6"/>
<protein>
    <submittedName>
        <fullName evidence="6">Glycine cleavage system transcriptional activator</fullName>
    </submittedName>
</protein>
<keyword evidence="2" id="KW-0805">Transcription regulation</keyword>
<dbReference type="GO" id="GO:0006351">
    <property type="term" value="P:DNA-templated transcription"/>
    <property type="evidence" value="ECO:0007669"/>
    <property type="project" value="TreeGrafter"/>
</dbReference>
<organism evidence="6 7">
    <name type="scientific">Marinomonas spartinae</name>
    <dbReference type="NCBI Taxonomy" id="1792290"/>
    <lineage>
        <taxon>Bacteria</taxon>
        <taxon>Pseudomonadati</taxon>
        <taxon>Pseudomonadota</taxon>
        <taxon>Gammaproteobacteria</taxon>
        <taxon>Oceanospirillales</taxon>
        <taxon>Oceanospirillaceae</taxon>
        <taxon>Marinomonas</taxon>
    </lineage>
</organism>
<gene>
    <name evidence="6" type="primary">gcvA_2</name>
    <name evidence="6" type="ORF">MSP8886_00714</name>
</gene>
<dbReference type="InterPro" id="IPR005119">
    <property type="entry name" value="LysR_subst-bd"/>
</dbReference>
<evidence type="ECO:0000256" key="1">
    <source>
        <dbReference type="ARBA" id="ARBA00009437"/>
    </source>
</evidence>
<dbReference type="EMBL" id="FLOB01000001">
    <property type="protein sequence ID" value="SBS26820.1"/>
    <property type="molecule type" value="Genomic_DNA"/>
</dbReference>
<dbReference type="InterPro" id="IPR036390">
    <property type="entry name" value="WH_DNA-bd_sf"/>
</dbReference>
<name>A0A1A8T3Q6_9GAMM</name>